<dbReference type="EMBL" id="GBRH01174151">
    <property type="protein sequence ID" value="JAE23745.1"/>
    <property type="molecule type" value="Transcribed_RNA"/>
</dbReference>
<protein>
    <submittedName>
        <fullName evidence="1">Uncharacterized protein</fullName>
    </submittedName>
</protein>
<organism evidence="1">
    <name type="scientific">Arundo donax</name>
    <name type="common">Giant reed</name>
    <name type="synonym">Donax arundinaceus</name>
    <dbReference type="NCBI Taxonomy" id="35708"/>
    <lineage>
        <taxon>Eukaryota</taxon>
        <taxon>Viridiplantae</taxon>
        <taxon>Streptophyta</taxon>
        <taxon>Embryophyta</taxon>
        <taxon>Tracheophyta</taxon>
        <taxon>Spermatophyta</taxon>
        <taxon>Magnoliopsida</taxon>
        <taxon>Liliopsida</taxon>
        <taxon>Poales</taxon>
        <taxon>Poaceae</taxon>
        <taxon>PACMAD clade</taxon>
        <taxon>Arundinoideae</taxon>
        <taxon>Arundineae</taxon>
        <taxon>Arundo</taxon>
    </lineage>
</organism>
<accession>A0A0A9GF66</accession>
<reference evidence="1" key="2">
    <citation type="journal article" date="2015" name="Data Brief">
        <title>Shoot transcriptome of the giant reed, Arundo donax.</title>
        <authorList>
            <person name="Barrero R.A."/>
            <person name="Guerrero F.D."/>
            <person name="Moolhuijzen P."/>
            <person name="Goolsby J.A."/>
            <person name="Tidwell J."/>
            <person name="Bellgard S.E."/>
            <person name="Bellgard M.I."/>
        </authorList>
    </citation>
    <scope>NUCLEOTIDE SEQUENCE</scope>
    <source>
        <tissue evidence="1">Shoot tissue taken approximately 20 cm above the soil surface</tissue>
    </source>
</reference>
<reference evidence="1" key="1">
    <citation type="submission" date="2014-09" db="EMBL/GenBank/DDBJ databases">
        <authorList>
            <person name="Magalhaes I.L.F."/>
            <person name="Oliveira U."/>
            <person name="Santos F.R."/>
            <person name="Vidigal T.H.D.A."/>
            <person name="Brescovit A.D."/>
            <person name="Santos A.J."/>
        </authorList>
    </citation>
    <scope>NUCLEOTIDE SEQUENCE</scope>
    <source>
        <tissue evidence="1">Shoot tissue taken approximately 20 cm above the soil surface</tissue>
    </source>
</reference>
<name>A0A0A9GF66_ARUDO</name>
<sequence>MRHTILPCHALSIPNAYCIIPNCSLSFDINHSHLGGIVWALAKYAFFLTLGRAYNLDDLMLSC</sequence>
<evidence type="ECO:0000313" key="1">
    <source>
        <dbReference type="EMBL" id="JAE23745.1"/>
    </source>
</evidence>
<dbReference type="AlphaFoldDB" id="A0A0A9GF66"/>
<proteinExistence type="predicted"/>